<evidence type="ECO:0000259" key="2">
    <source>
        <dbReference type="PROSITE" id="PS50089"/>
    </source>
</evidence>
<reference evidence="3" key="1">
    <citation type="submission" date="2021-03" db="EMBL/GenBank/DDBJ databases">
        <authorList>
            <person name="Tagirdzhanova G."/>
        </authorList>
    </citation>
    <scope>NUCLEOTIDE SEQUENCE</scope>
</reference>
<dbReference type="GO" id="GO:0008270">
    <property type="term" value="F:zinc ion binding"/>
    <property type="evidence" value="ECO:0007669"/>
    <property type="project" value="UniProtKB-KW"/>
</dbReference>
<name>A0A8H3FHH1_9LECA</name>
<feature type="domain" description="RING-type" evidence="2">
    <location>
        <begin position="23"/>
        <end position="70"/>
    </location>
</feature>
<dbReference type="OrthoDB" id="8062037at2759"/>
<gene>
    <name evidence="3" type="ORF">IMSHALPRED_006260</name>
</gene>
<accession>A0A8H3FHH1</accession>
<dbReference type="AlphaFoldDB" id="A0A8H3FHH1"/>
<keyword evidence="1" id="KW-0479">Metal-binding</keyword>
<dbReference type="Pfam" id="PF13639">
    <property type="entry name" value="zf-RING_2"/>
    <property type="match status" value="1"/>
</dbReference>
<keyword evidence="4" id="KW-1185">Reference proteome</keyword>
<dbReference type="PROSITE" id="PS50089">
    <property type="entry name" value="ZF_RING_2"/>
    <property type="match status" value="1"/>
</dbReference>
<dbReference type="CDD" id="cd16448">
    <property type="entry name" value="RING-H2"/>
    <property type="match status" value="1"/>
</dbReference>
<dbReference type="SUPFAM" id="SSF57850">
    <property type="entry name" value="RING/U-box"/>
    <property type="match status" value="1"/>
</dbReference>
<evidence type="ECO:0000256" key="1">
    <source>
        <dbReference type="PROSITE-ProRule" id="PRU00175"/>
    </source>
</evidence>
<proteinExistence type="predicted"/>
<dbReference type="Gene3D" id="3.30.40.10">
    <property type="entry name" value="Zinc/RING finger domain, C3HC4 (zinc finger)"/>
    <property type="match status" value="1"/>
</dbReference>
<comment type="caution">
    <text evidence="3">The sequence shown here is derived from an EMBL/GenBank/DDBJ whole genome shotgun (WGS) entry which is preliminary data.</text>
</comment>
<dbReference type="SMART" id="SM00184">
    <property type="entry name" value="RING"/>
    <property type="match status" value="1"/>
</dbReference>
<dbReference type="EMBL" id="CAJPDT010000037">
    <property type="protein sequence ID" value="CAF9924679.1"/>
    <property type="molecule type" value="Genomic_DNA"/>
</dbReference>
<dbReference type="InterPro" id="IPR013083">
    <property type="entry name" value="Znf_RING/FYVE/PHD"/>
</dbReference>
<protein>
    <recommendedName>
        <fullName evidence="2">RING-type domain-containing protein</fullName>
    </recommendedName>
</protein>
<sequence length="255" mass="29419">MTQGFLDQLAKIPENELPKDSSCMICRQDYSYGSDGEPAVRLPCGHHVGMGCISIWLSPVDSKNSCPMCRQVFFDVSNEVDREEYVREVIRRVGQPPEEGRAREENLRTWFRYFVEAAAGQYQETLTRAETVIEFLGKRGITEDLPPEERQYRVANLAMAFRTLAVRDLLLYFEFARDGALPPLERSIIGPLNAEQLEALFQELRRRGAFEAEQHPSPWWTCYHGLTDRQMWLRHREEGESYSTEAGGFWSLMLG</sequence>
<keyword evidence="1" id="KW-0863">Zinc-finger</keyword>
<keyword evidence="1" id="KW-0862">Zinc</keyword>
<dbReference type="InterPro" id="IPR001841">
    <property type="entry name" value="Znf_RING"/>
</dbReference>
<evidence type="ECO:0000313" key="4">
    <source>
        <dbReference type="Proteomes" id="UP000664534"/>
    </source>
</evidence>
<evidence type="ECO:0000313" key="3">
    <source>
        <dbReference type="EMBL" id="CAF9924679.1"/>
    </source>
</evidence>
<organism evidence="3 4">
    <name type="scientific">Imshaugia aleurites</name>
    <dbReference type="NCBI Taxonomy" id="172621"/>
    <lineage>
        <taxon>Eukaryota</taxon>
        <taxon>Fungi</taxon>
        <taxon>Dikarya</taxon>
        <taxon>Ascomycota</taxon>
        <taxon>Pezizomycotina</taxon>
        <taxon>Lecanoromycetes</taxon>
        <taxon>OSLEUM clade</taxon>
        <taxon>Lecanoromycetidae</taxon>
        <taxon>Lecanorales</taxon>
        <taxon>Lecanorineae</taxon>
        <taxon>Parmeliaceae</taxon>
        <taxon>Imshaugia</taxon>
    </lineage>
</organism>
<dbReference type="Proteomes" id="UP000664534">
    <property type="component" value="Unassembled WGS sequence"/>
</dbReference>